<evidence type="ECO:0000313" key="2">
    <source>
        <dbReference type="Proteomes" id="UP000604046"/>
    </source>
</evidence>
<comment type="caution">
    <text evidence="1">The sequence shown here is derived from an EMBL/GenBank/DDBJ whole genome shotgun (WGS) entry which is preliminary data.</text>
</comment>
<dbReference type="EMBL" id="CAJNDS010000420">
    <property type="protein sequence ID" value="CAE7204208.1"/>
    <property type="molecule type" value="Genomic_DNA"/>
</dbReference>
<name>A0A812JAM7_9DINO</name>
<keyword evidence="2" id="KW-1185">Reference proteome</keyword>
<dbReference type="Proteomes" id="UP000604046">
    <property type="component" value="Unassembled WGS sequence"/>
</dbReference>
<protein>
    <submittedName>
        <fullName evidence="1">Uncharacterized protein</fullName>
    </submittedName>
</protein>
<dbReference type="AlphaFoldDB" id="A0A812JAM7"/>
<proteinExistence type="predicted"/>
<reference evidence="1" key="1">
    <citation type="submission" date="2021-02" db="EMBL/GenBank/DDBJ databases">
        <authorList>
            <person name="Dougan E. K."/>
            <person name="Rhodes N."/>
            <person name="Thang M."/>
            <person name="Chan C."/>
        </authorList>
    </citation>
    <scope>NUCLEOTIDE SEQUENCE</scope>
</reference>
<sequence>MQSLCREANLAMYNGHAWKGTAAINDASMRSEIISSLLPRKHRSSSLSLLLFCFCDEDFSQRLSEQAGLHRVAVGSCAEDSKCREEGGQRRTRAGCRARVPGKGRGKNRVARCATAPGCMPARA</sequence>
<organism evidence="1 2">
    <name type="scientific">Symbiodinium natans</name>
    <dbReference type="NCBI Taxonomy" id="878477"/>
    <lineage>
        <taxon>Eukaryota</taxon>
        <taxon>Sar</taxon>
        <taxon>Alveolata</taxon>
        <taxon>Dinophyceae</taxon>
        <taxon>Suessiales</taxon>
        <taxon>Symbiodiniaceae</taxon>
        <taxon>Symbiodinium</taxon>
    </lineage>
</organism>
<accession>A0A812JAM7</accession>
<evidence type="ECO:0000313" key="1">
    <source>
        <dbReference type="EMBL" id="CAE7204208.1"/>
    </source>
</evidence>
<gene>
    <name evidence="1" type="ORF">SNAT2548_LOCUS6330</name>
</gene>